<dbReference type="PANTHER" id="PTHR35095:SF1">
    <property type="entry name" value="OS05G0143300 PROTEIN"/>
    <property type="match status" value="1"/>
</dbReference>
<name>A0AAD8GX60_9APIA</name>
<gene>
    <name evidence="1" type="ORF">POM88_050218</name>
</gene>
<organism evidence="1 2">
    <name type="scientific">Heracleum sosnowskyi</name>
    <dbReference type="NCBI Taxonomy" id="360622"/>
    <lineage>
        <taxon>Eukaryota</taxon>
        <taxon>Viridiplantae</taxon>
        <taxon>Streptophyta</taxon>
        <taxon>Embryophyta</taxon>
        <taxon>Tracheophyta</taxon>
        <taxon>Spermatophyta</taxon>
        <taxon>Magnoliopsida</taxon>
        <taxon>eudicotyledons</taxon>
        <taxon>Gunneridae</taxon>
        <taxon>Pentapetalae</taxon>
        <taxon>asterids</taxon>
        <taxon>campanulids</taxon>
        <taxon>Apiales</taxon>
        <taxon>Apiaceae</taxon>
        <taxon>Apioideae</taxon>
        <taxon>apioid superclade</taxon>
        <taxon>Tordylieae</taxon>
        <taxon>Tordyliinae</taxon>
        <taxon>Heracleum</taxon>
    </lineage>
</organism>
<protein>
    <submittedName>
        <fullName evidence="1">DNA-directed RNA polymerase III subunit RPC8-like</fullName>
    </submittedName>
</protein>
<evidence type="ECO:0000313" key="1">
    <source>
        <dbReference type="EMBL" id="KAK1356962.1"/>
    </source>
</evidence>
<sequence length="381" mass="43042">MDYQPLFLSPESTQDLARPGFLALNPQGPHQIERSLNYMRGLLDSNKLVTIDSAIRRRVLIDVQGNRQDSMLFSYGIAKECRNQGEILAFLSSGSSEEEESGLKSSAFRVSSAYWLFPCSNLYFEKLLSNFDDDLDHESEGMVYLDDQTALSSAQTEMKDRLYIISEYYLSKHSTKRRKQSVLVPQFDRLEFSKARSTINASVNLEPLNVVPLKSPQKTRLRPSQKKKYTRKVGKEREQYSKNYSYSCESLLSIIVDKKRHGKTAILELKKSGPELSHLLTQFSASIAGAGLALLFSVVCKVATGRVPFCASKLLNTGLGFGLVWLSWSVNRLRNMIIQISKNSDKRASKEVEMLKNLDSSVKEIFFRAATLTAMMVLRLA</sequence>
<keyword evidence="1" id="KW-0804">Transcription</keyword>
<dbReference type="AlphaFoldDB" id="A0AAD8GX60"/>
<proteinExistence type="predicted"/>
<keyword evidence="2" id="KW-1185">Reference proteome</keyword>
<accession>A0AAD8GX60</accession>
<dbReference type="Proteomes" id="UP001237642">
    <property type="component" value="Unassembled WGS sequence"/>
</dbReference>
<dbReference type="EMBL" id="JAUIZM010000011">
    <property type="protein sequence ID" value="KAK1356962.1"/>
    <property type="molecule type" value="Genomic_DNA"/>
</dbReference>
<evidence type="ECO:0000313" key="2">
    <source>
        <dbReference type="Proteomes" id="UP001237642"/>
    </source>
</evidence>
<keyword evidence="1" id="KW-0240">DNA-directed RNA polymerase</keyword>
<reference evidence="1" key="1">
    <citation type="submission" date="2023-02" db="EMBL/GenBank/DDBJ databases">
        <title>Genome of toxic invasive species Heracleum sosnowskyi carries increased number of genes despite the absence of recent whole-genome duplications.</title>
        <authorList>
            <person name="Schelkunov M."/>
            <person name="Shtratnikova V."/>
            <person name="Makarenko M."/>
            <person name="Klepikova A."/>
            <person name="Omelchenko D."/>
            <person name="Novikova G."/>
            <person name="Obukhova E."/>
            <person name="Bogdanov V."/>
            <person name="Penin A."/>
            <person name="Logacheva M."/>
        </authorList>
    </citation>
    <scope>NUCLEOTIDE SEQUENCE</scope>
    <source>
        <strain evidence="1">Hsosn_3</strain>
        <tissue evidence="1">Leaf</tissue>
    </source>
</reference>
<dbReference type="PANTHER" id="PTHR35095">
    <property type="entry name" value="OS05G0143300 PROTEIN"/>
    <property type="match status" value="1"/>
</dbReference>
<reference evidence="1" key="2">
    <citation type="submission" date="2023-05" db="EMBL/GenBank/DDBJ databases">
        <authorList>
            <person name="Schelkunov M.I."/>
        </authorList>
    </citation>
    <scope>NUCLEOTIDE SEQUENCE</scope>
    <source>
        <strain evidence="1">Hsosn_3</strain>
        <tissue evidence="1">Leaf</tissue>
    </source>
</reference>
<comment type="caution">
    <text evidence="1">The sequence shown here is derived from an EMBL/GenBank/DDBJ whole genome shotgun (WGS) entry which is preliminary data.</text>
</comment>
<dbReference type="GO" id="GO:0000428">
    <property type="term" value="C:DNA-directed RNA polymerase complex"/>
    <property type="evidence" value="ECO:0007669"/>
    <property type="project" value="UniProtKB-KW"/>
</dbReference>